<dbReference type="InterPro" id="IPR023210">
    <property type="entry name" value="NADP_OxRdtase_dom"/>
</dbReference>
<dbReference type="SUPFAM" id="SSF51430">
    <property type="entry name" value="NAD(P)-linked oxidoreductase"/>
    <property type="match status" value="1"/>
</dbReference>
<feature type="domain" description="NADP-dependent oxidoreductase" evidence="1">
    <location>
        <begin position="16"/>
        <end position="317"/>
    </location>
</feature>
<dbReference type="InterPro" id="IPR036812">
    <property type="entry name" value="NAD(P)_OxRdtase_dom_sf"/>
</dbReference>
<name>A0ABP7FRZ6_9ACTN</name>
<dbReference type="Gene3D" id="3.20.20.100">
    <property type="entry name" value="NADP-dependent oxidoreductase domain"/>
    <property type="match status" value="1"/>
</dbReference>
<dbReference type="CDD" id="cd19091">
    <property type="entry name" value="AKR_PsAKR"/>
    <property type="match status" value="1"/>
</dbReference>
<proteinExistence type="predicted"/>
<dbReference type="InterPro" id="IPR050523">
    <property type="entry name" value="AKR_Detox_Biosynth"/>
</dbReference>
<dbReference type="RefSeq" id="WP_345651143.1">
    <property type="nucleotide sequence ID" value="NZ_BAABEP010000040.1"/>
</dbReference>
<evidence type="ECO:0000313" key="2">
    <source>
        <dbReference type="EMBL" id="GAA3745491.1"/>
    </source>
</evidence>
<reference evidence="3" key="1">
    <citation type="journal article" date="2019" name="Int. J. Syst. Evol. Microbiol.">
        <title>The Global Catalogue of Microorganisms (GCM) 10K type strain sequencing project: providing services to taxonomists for standard genome sequencing and annotation.</title>
        <authorList>
            <consortium name="The Broad Institute Genomics Platform"/>
            <consortium name="The Broad Institute Genome Sequencing Center for Infectious Disease"/>
            <person name="Wu L."/>
            <person name="Ma J."/>
        </authorList>
    </citation>
    <scope>NUCLEOTIDE SEQUENCE [LARGE SCALE GENOMIC DNA]</scope>
    <source>
        <strain evidence="3">JCM 30846</strain>
    </source>
</reference>
<evidence type="ECO:0000259" key="1">
    <source>
        <dbReference type="Pfam" id="PF00248"/>
    </source>
</evidence>
<dbReference type="InterPro" id="IPR020471">
    <property type="entry name" value="AKR"/>
</dbReference>
<dbReference type="EMBL" id="BAABEP010000040">
    <property type="protein sequence ID" value="GAA3745491.1"/>
    <property type="molecule type" value="Genomic_DNA"/>
</dbReference>
<sequence length="339" mass="35956">MKYAQLGSTGIFVSRVSLGTMTFGGKDIEPWDRMGALDQKAAGELVGIALDGGVNLFDTADVYAAGESEEILGKALGRRRDDIVLATKACAPMGRGANDQGLSRLHLTRALDASLRRLGTDHIDLFQLHGFDPYTPLEETLGALDDAVRQGKIRYIGASNFTAWQLMKALGVSDLRGLSRFASLQVYYSLVGRDLEDEILPAVRDQGLGLLVWGPLAAGFLTGKYTRQGATDEDGRRLKGSLPPVDAERGHDAVDALRAVAERHGTDIAATALAWVTAQPGVSSAVVGAKRPEQLRANLAAADVELTAEDLAELAAASAPAPTYPAWITPDPAGRVPRG</sequence>
<dbReference type="Proteomes" id="UP001499884">
    <property type="component" value="Unassembled WGS sequence"/>
</dbReference>
<protein>
    <submittedName>
        <fullName evidence="2">Aldo/keto reductase</fullName>
    </submittedName>
</protein>
<gene>
    <name evidence="2" type="ORF">GCM10023082_47670</name>
</gene>
<evidence type="ECO:0000313" key="3">
    <source>
        <dbReference type="Proteomes" id="UP001499884"/>
    </source>
</evidence>
<dbReference type="Pfam" id="PF00248">
    <property type="entry name" value="Aldo_ket_red"/>
    <property type="match status" value="1"/>
</dbReference>
<keyword evidence="3" id="KW-1185">Reference proteome</keyword>
<dbReference type="PANTHER" id="PTHR43364:SF18">
    <property type="entry name" value="OXIDOREDUCTASE"/>
    <property type="match status" value="1"/>
</dbReference>
<dbReference type="PRINTS" id="PR00069">
    <property type="entry name" value="ALDKETRDTASE"/>
</dbReference>
<organism evidence="2 3">
    <name type="scientific">Streptomyces tremellae</name>
    <dbReference type="NCBI Taxonomy" id="1124239"/>
    <lineage>
        <taxon>Bacteria</taxon>
        <taxon>Bacillati</taxon>
        <taxon>Actinomycetota</taxon>
        <taxon>Actinomycetes</taxon>
        <taxon>Kitasatosporales</taxon>
        <taxon>Streptomycetaceae</taxon>
        <taxon>Streptomyces</taxon>
    </lineage>
</organism>
<accession>A0ABP7FRZ6</accession>
<comment type="caution">
    <text evidence="2">The sequence shown here is derived from an EMBL/GenBank/DDBJ whole genome shotgun (WGS) entry which is preliminary data.</text>
</comment>
<dbReference type="PANTHER" id="PTHR43364">
    <property type="entry name" value="NADH-SPECIFIC METHYLGLYOXAL REDUCTASE-RELATED"/>
    <property type="match status" value="1"/>
</dbReference>